<evidence type="ECO:0000256" key="5">
    <source>
        <dbReference type="ARBA" id="ARBA00022692"/>
    </source>
</evidence>
<protein>
    <submittedName>
        <fullName evidence="9">Intracellular growth attenuator protein igaA</fullName>
    </submittedName>
</protein>
<comment type="similarity">
    <text evidence="2">Belongs to the IgaA family.</text>
</comment>
<organism evidence="9 10">
    <name type="scientific">Xenorhabdus miraniensis</name>
    <dbReference type="NCBI Taxonomy" id="351674"/>
    <lineage>
        <taxon>Bacteria</taxon>
        <taxon>Pseudomonadati</taxon>
        <taxon>Pseudomonadota</taxon>
        <taxon>Gammaproteobacteria</taxon>
        <taxon>Enterobacterales</taxon>
        <taxon>Morganellaceae</taxon>
        <taxon>Xenorhabdus</taxon>
    </lineage>
</organism>
<evidence type="ECO:0000256" key="2">
    <source>
        <dbReference type="ARBA" id="ARBA00009494"/>
    </source>
</evidence>
<feature type="transmembrane region" description="Helical" evidence="8">
    <location>
        <begin position="681"/>
        <end position="703"/>
    </location>
</feature>
<keyword evidence="3" id="KW-1003">Cell membrane</keyword>
<proteinExistence type="inferred from homology"/>
<evidence type="ECO:0000256" key="7">
    <source>
        <dbReference type="ARBA" id="ARBA00023136"/>
    </source>
</evidence>
<comment type="caution">
    <text evidence="9">The sequence shown here is derived from an EMBL/GenBank/DDBJ whole genome shotgun (WGS) entry which is preliminary data.</text>
</comment>
<evidence type="ECO:0000256" key="4">
    <source>
        <dbReference type="ARBA" id="ARBA00022519"/>
    </source>
</evidence>
<comment type="subcellular location">
    <subcellularLocation>
        <location evidence="1">Cell inner membrane</location>
        <topology evidence="1">Multi-pass membrane protein</topology>
    </subcellularLocation>
</comment>
<evidence type="ECO:0000256" key="8">
    <source>
        <dbReference type="SAM" id="Phobius"/>
    </source>
</evidence>
<evidence type="ECO:0000256" key="1">
    <source>
        <dbReference type="ARBA" id="ARBA00004429"/>
    </source>
</evidence>
<feature type="transmembrane region" description="Helical" evidence="8">
    <location>
        <begin position="257"/>
        <end position="274"/>
    </location>
</feature>
<dbReference type="GO" id="GO:0005886">
    <property type="term" value="C:plasma membrane"/>
    <property type="evidence" value="ECO:0007669"/>
    <property type="project" value="UniProtKB-SubCell"/>
</dbReference>
<dbReference type="Proteomes" id="UP000221980">
    <property type="component" value="Unassembled WGS sequence"/>
</dbReference>
<sequence>MEGKNRNSLILIVSRDCYSASRCIAVMGVGKKMSSLVIILATFIISLIIMASFLNFRWKRLDNVRYLPSMVKTARRKLEADEYQSIESYLRNAHLLMKQSSRHQAGYPALPVKSDNVYITSHPITRFSAARDESHHWRYYVDETEIHFPVFLEPFITQQNTIEIIQTSSMPIVIAVNGHSLKDYQQDLSITRAIAKKEHASIQKNGNSSANLLYIRKETLEEYRLRHSTGIQEGILMSMGLSIWFVALFLPIPMFPWLMSVAFLGILGSFWPHFRLPSGRKLSNIHCFSGIPKRWGVFSEFEPEQRKNISLGGIDLIYPAHWEPYVFHDLDQNTDIDMYANCHVTRQGRYLSLHEEEKHYPYQRHRKNLILVVFSVLAMSLLYFYQPVSLSMRLSLAWLYGNNTKVITSFTELQKMPLKPGDVLKVKGVGMCYMPPDRAYGGDISYFAAFDCYGVYWNSETPLPILESKAVEKSAALIKMVNEQLHPFSNNRKINPSLDEAIVKSGMILLDNFAPIVLKTHSLCQNEPECNRLKNALANLGNAKNWNTLLNDAKKGKLDGTKVLLRSASADALEKLVDTTTASFIYREMDKITTLINSPSPGGVLLISAEQRELIEYPMRVGNMYEHTALERWQELEEVLGLLMRTPFETGGIVTELSEDANGTRQITLHREPDTKTLIRYLGSCLLLAILLTTFTINMILVIKKKQKNRRRLQHITQYYDNCFKSSSSPMDWR</sequence>
<keyword evidence="10" id="KW-1185">Reference proteome</keyword>
<feature type="transmembrane region" description="Helical" evidence="8">
    <location>
        <begin position="36"/>
        <end position="56"/>
    </location>
</feature>
<gene>
    <name evidence="9" type="ORF">Xmir_00432</name>
</gene>
<keyword evidence="6 8" id="KW-1133">Transmembrane helix</keyword>
<dbReference type="Pfam" id="PF07095">
    <property type="entry name" value="IgaA"/>
    <property type="match status" value="1"/>
</dbReference>
<reference evidence="9 10" key="1">
    <citation type="journal article" date="2017" name="Nat. Microbiol.">
        <title>Natural product diversity associated with the nematode symbionts Photorhabdus and Xenorhabdus.</title>
        <authorList>
            <person name="Tobias N.J."/>
            <person name="Wolff H."/>
            <person name="Djahanschiri B."/>
            <person name="Grundmann F."/>
            <person name="Kronenwerth M."/>
            <person name="Shi Y.M."/>
            <person name="Simonyi S."/>
            <person name="Grun P."/>
            <person name="Shapiro-Ilan D."/>
            <person name="Pidot S.J."/>
            <person name="Stinear T.P."/>
            <person name="Ebersberger I."/>
            <person name="Bode H.B."/>
        </authorList>
    </citation>
    <scope>NUCLEOTIDE SEQUENCE [LARGE SCALE GENOMIC DNA]</scope>
    <source>
        <strain evidence="9 10">DSM 17902</strain>
    </source>
</reference>
<keyword evidence="5 8" id="KW-0812">Transmembrane</keyword>
<name>A0A2D0JVA9_9GAMM</name>
<evidence type="ECO:0000313" key="9">
    <source>
        <dbReference type="EMBL" id="PHM50255.1"/>
    </source>
</evidence>
<dbReference type="InterPro" id="IPR010771">
    <property type="entry name" value="IgaA"/>
</dbReference>
<evidence type="ECO:0000256" key="6">
    <source>
        <dbReference type="ARBA" id="ARBA00022989"/>
    </source>
</evidence>
<feature type="transmembrane region" description="Helical" evidence="8">
    <location>
        <begin position="234"/>
        <end position="251"/>
    </location>
</feature>
<keyword evidence="4" id="KW-0997">Cell inner membrane</keyword>
<accession>A0A2D0JVA9</accession>
<evidence type="ECO:0000313" key="10">
    <source>
        <dbReference type="Proteomes" id="UP000221980"/>
    </source>
</evidence>
<evidence type="ECO:0000256" key="3">
    <source>
        <dbReference type="ARBA" id="ARBA00022475"/>
    </source>
</evidence>
<keyword evidence="7 8" id="KW-0472">Membrane</keyword>
<dbReference type="EMBL" id="NITZ01000002">
    <property type="protein sequence ID" value="PHM50255.1"/>
    <property type="molecule type" value="Genomic_DNA"/>
</dbReference>
<dbReference type="AlphaFoldDB" id="A0A2D0JVA9"/>
<feature type="transmembrane region" description="Helical" evidence="8">
    <location>
        <begin position="368"/>
        <end position="385"/>
    </location>
</feature>